<dbReference type="InterPro" id="IPR004536">
    <property type="entry name" value="SPS/SelD"/>
</dbReference>
<dbReference type="GO" id="GO:0004756">
    <property type="term" value="F:selenide, water dikinase activity"/>
    <property type="evidence" value="ECO:0007669"/>
    <property type="project" value="UniProtKB-UniRule"/>
</dbReference>
<evidence type="ECO:0000256" key="4">
    <source>
        <dbReference type="ARBA" id="ARBA00022741"/>
    </source>
</evidence>
<dbReference type="InterPro" id="IPR036921">
    <property type="entry name" value="PurM-like_N_sf"/>
</dbReference>
<feature type="binding site" description="in other chain" evidence="9">
    <location>
        <position position="18"/>
    </location>
    <ligand>
        <name>ATP</name>
        <dbReference type="ChEBI" id="CHEBI:30616"/>
        <note>ligand shared between dimeric partners</note>
    </ligand>
</feature>
<accession>A0A6J4SJF2</accession>
<dbReference type="SUPFAM" id="SSF56042">
    <property type="entry name" value="PurM C-terminal domain-like"/>
    <property type="match status" value="1"/>
</dbReference>
<feature type="binding site" evidence="9">
    <location>
        <position position="224"/>
    </location>
    <ligand>
        <name>Mg(2+)</name>
        <dbReference type="ChEBI" id="CHEBI:18420"/>
    </ligand>
</feature>
<feature type="binding site" evidence="9">
    <location>
        <position position="88"/>
    </location>
    <ligand>
        <name>Mg(2+)</name>
        <dbReference type="ChEBI" id="CHEBI:18420"/>
    </ligand>
</feature>
<evidence type="ECO:0000256" key="7">
    <source>
        <dbReference type="ARBA" id="ARBA00022842"/>
    </source>
</evidence>
<dbReference type="InterPro" id="IPR023061">
    <property type="entry name" value="SelD_I"/>
</dbReference>
<feature type="active site" evidence="9">
    <location>
        <position position="15"/>
    </location>
</feature>
<feature type="binding site" description="in other chain" evidence="9">
    <location>
        <position position="88"/>
    </location>
    <ligand>
        <name>ATP</name>
        <dbReference type="ChEBI" id="CHEBI:30616"/>
        <note>ligand shared between dimeric partners</note>
    </ligand>
</feature>
<dbReference type="InterPro" id="IPR036676">
    <property type="entry name" value="PurM-like_C_sf"/>
</dbReference>
<organism evidence="12">
    <name type="scientific">uncultured Solirubrobacteraceae bacterium</name>
    <dbReference type="NCBI Taxonomy" id="1162706"/>
    <lineage>
        <taxon>Bacteria</taxon>
        <taxon>Bacillati</taxon>
        <taxon>Actinomycetota</taxon>
        <taxon>Thermoleophilia</taxon>
        <taxon>Solirubrobacterales</taxon>
        <taxon>Solirubrobacteraceae</taxon>
        <taxon>environmental samples</taxon>
    </lineage>
</organism>
<dbReference type="SUPFAM" id="SSF55326">
    <property type="entry name" value="PurM N-terminal domain-like"/>
    <property type="match status" value="1"/>
</dbReference>
<comment type="subunit">
    <text evidence="9">Homodimer.</text>
</comment>
<dbReference type="NCBIfam" id="NF002098">
    <property type="entry name" value="PRK00943.1"/>
    <property type="match status" value="1"/>
</dbReference>
<dbReference type="GO" id="GO:0005737">
    <property type="term" value="C:cytoplasm"/>
    <property type="evidence" value="ECO:0007669"/>
    <property type="project" value="TreeGrafter"/>
</dbReference>
<dbReference type="PANTHER" id="PTHR10256">
    <property type="entry name" value="SELENIDE, WATER DIKINASE"/>
    <property type="match status" value="1"/>
</dbReference>
<dbReference type="Pfam" id="PF00586">
    <property type="entry name" value="AIRS"/>
    <property type="match status" value="1"/>
</dbReference>
<keyword evidence="3 9" id="KW-0479">Metal-binding</keyword>
<comment type="cofactor">
    <cofactor evidence="9">
        <name>Mg(2+)</name>
        <dbReference type="ChEBI" id="CHEBI:18420"/>
    </cofactor>
    <text evidence="9">Binds 1 Mg(2+) ion per monomer.</text>
</comment>
<keyword evidence="5 9" id="KW-0418">Kinase</keyword>
<dbReference type="AlphaFoldDB" id="A0A6J4SJF2"/>
<feature type="binding site" evidence="9">
    <location>
        <position position="48"/>
    </location>
    <ligand>
        <name>Mg(2+)</name>
        <dbReference type="ChEBI" id="CHEBI:18420"/>
    </ligand>
</feature>
<sequence length="337" mass="33685">MATVPLTSLSHGAGCGCKISAADLRPILAGLARPADPRVLVGSETSDDAGVVRLRDDLAIVQTADFFTPIVDDPYAFGRIAATNALSDVYAMGGEPVCALNLVAFPLATLGEAVLGEILRGGADAAAAAGAAIVGGHSIDDPEPKYGMAVTGTVHPDEILTNAGGRPGDVLVLSKPLGAGTVATAIKRGLADAGLVERGIAVMTTLNATASRQARAAGAHALTDVTGFGLLGHLHELAEASGVAAVLDAAAIPAIEGVLELLEGEGALAGGSKRNRADAESFTAWGDGVPEARRRLAADAMTSGGLLMALPEGRAGEVDGWVVGRLEAGVAGAIRVE</sequence>
<feature type="domain" description="PurM-like N-terminal" evidence="10">
    <location>
        <begin position="47"/>
        <end position="154"/>
    </location>
</feature>
<evidence type="ECO:0000256" key="5">
    <source>
        <dbReference type="ARBA" id="ARBA00022777"/>
    </source>
</evidence>
<evidence type="ECO:0000256" key="1">
    <source>
        <dbReference type="ARBA" id="ARBA00008026"/>
    </source>
</evidence>
<dbReference type="InterPro" id="IPR010918">
    <property type="entry name" value="PurM-like_C_dom"/>
</dbReference>
<evidence type="ECO:0000256" key="6">
    <source>
        <dbReference type="ARBA" id="ARBA00022840"/>
    </source>
</evidence>
<keyword evidence="6 9" id="KW-0067">ATP-binding</keyword>
<feature type="site" description="Important for catalytic activity" evidence="9">
    <location>
        <position position="18"/>
    </location>
</feature>
<proteinExistence type="inferred from homology"/>
<gene>
    <name evidence="9" type="primary">selD</name>
    <name evidence="12" type="ORF">AVDCRST_MAG30-1624</name>
</gene>
<dbReference type="GO" id="GO:0000287">
    <property type="term" value="F:magnesium ion binding"/>
    <property type="evidence" value="ECO:0007669"/>
    <property type="project" value="UniProtKB-UniRule"/>
</dbReference>
<dbReference type="CDD" id="cd02195">
    <property type="entry name" value="SelD"/>
    <property type="match status" value="1"/>
</dbReference>
<evidence type="ECO:0000256" key="8">
    <source>
        <dbReference type="ARBA" id="ARBA00023266"/>
    </source>
</evidence>
<dbReference type="NCBIfam" id="TIGR00476">
    <property type="entry name" value="selD"/>
    <property type="match status" value="1"/>
</dbReference>
<dbReference type="GO" id="GO:0016260">
    <property type="term" value="P:selenocysteine biosynthetic process"/>
    <property type="evidence" value="ECO:0007669"/>
    <property type="project" value="InterPro"/>
</dbReference>
<feature type="binding site" description="in other chain" evidence="9">
    <location>
        <position position="65"/>
    </location>
    <ligand>
        <name>ATP</name>
        <dbReference type="ChEBI" id="CHEBI:30616"/>
        <note>ligand shared between dimeric partners</note>
    </ligand>
</feature>
<dbReference type="PANTHER" id="PTHR10256:SF0">
    <property type="entry name" value="INACTIVE SELENIDE, WATER DIKINASE-LIKE PROTEIN-RELATED"/>
    <property type="match status" value="1"/>
</dbReference>
<keyword evidence="7 9" id="KW-0460">Magnesium</keyword>
<evidence type="ECO:0000313" key="12">
    <source>
        <dbReference type="EMBL" id="CAA9495500.1"/>
    </source>
</evidence>
<dbReference type="Gene3D" id="3.30.1330.10">
    <property type="entry name" value="PurM-like, N-terminal domain"/>
    <property type="match status" value="1"/>
</dbReference>
<keyword evidence="2 9" id="KW-0808">Transferase</keyword>
<dbReference type="InterPro" id="IPR016188">
    <property type="entry name" value="PurM-like_N"/>
</dbReference>
<keyword evidence="8 9" id="KW-0711">Selenium</keyword>
<dbReference type="GO" id="GO:0005524">
    <property type="term" value="F:ATP binding"/>
    <property type="evidence" value="ECO:0007669"/>
    <property type="project" value="UniProtKB-UniRule"/>
</dbReference>
<evidence type="ECO:0000259" key="10">
    <source>
        <dbReference type="Pfam" id="PF00586"/>
    </source>
</evidence>
<comment type="function">
    <text evidence="9">Synthesizes selenophosphate from selenide and ATP.</text>
</comment>
<dbReference type="HAMAP" id="MF_00625">
    <property type="entry name" value="SelD"/>
    <property type="match status" value="1"/>
</dbReference>
<dbReference type="Gene3D" id="3.90.650.10">
    <property type="entry name" value="PurM-like C-terminal domain"/>
    <property type="match status" value="1"/>
</dbReference>
<dbReference type="FunFam" id="3.30.1330.10:FF:000003">
    <property type="entry name" value="Selenide, water dikinase"/>
    <property type="match status" value="1"/>
</dbReference>
<feature type="binding site" evidence="9">
    <location>
        <begin position="136"/>
        <end position="138"/>
    </location>
    <ligand>
        <name>ATP</name>
        <dbReference type="ChEBI" id="CHEBI:30616"/>
        <note>ligand shared between dimeric partners</note>
    </ligand>
</feature>
<evidence type="ECO:0000259" key="11">
    <source>
        <dbReference type="Pfam" id="PF02769"/>
    </source>
</evidence>
<comment type="similarity">
    <text evidence="1 9">Belongs to the selenophosphate synthase 1 family. Class I subfamily.</text>
</comment>
<comment type="catalytic activity">
    <reaction evidence="9">
        <text>hydrogenselenide + ATP + H2O = selenophosphate + AMP + phosphate + 2 H(+)</text>
        <dbReference type="Rhea" id="RHEA:18737"/>
        <dbReference type="ChEBI" id="CHEBI:15377"/>
        <dbReference type="ChEBI" id="CHEBI:15378"/>
        <dbReference type="ChEBI" id="CHEBI:16144"/>
        <dbReference type="ChEBI" id="CHEBI:29317"/>
        <dbReference type="ChEBI" id="CHEBI:30616"/>
        <dbReference type="ChEBI" id="CHEBI:43474"/>
        <dbReference type="ChEBI" id="CHEBI:456215"/>
        <dbReference type="EC" id="2.7.9.3"/>
    </reaction>
</comment>
<evidence type="ECO:0000256" key="3">
    <source>
        <dbReference type="ARBA" id="ARBA00022723"/>
    </source>
</evidence>
<reference evidence="12" key="1">
    <citation type="submission" date="2020-02" db="EMBL/GenBank/DDBJ databases">
        <authorList>
            <person name="Meier V. D."/>
        </authorList>
    </citation>
    <scope>NUCLEOTIDE SEQUENCE</scope>
    <source>
        <strain evidence="12">AVDCRST_MAG30</strain>
    </source>
</reference>
<dbReference type="Pfam" id="PF02769">
    <property type="entry name" value="AIRS_C"/>
    <property type="match status" value="1"/>
</dbReference>
<protein>
    <recommendedName>
        <fullName evidence="9">Selenide, water dikinase</fullName>
        <ecNumber evidence="9">2.7.9.3</ecNumber>
    </recommendedName>
    <alternativeName>
        <fullName evidence="9">Selenium donor protein</fullName>
    </alternativeName>
    <alternativeName>
        <fullName evidence="9">Selenophosphate synthase</fullName>
    </alternativeName>
</protein>
<name>A0A6J4SJF2_9ACTN</name>
<evidence type="ECO:0000256" key="9">
    <source>
        <dbReference type="HAMAP-Rule" id="MF_00625"/>
    </source>
</evidence>
<evidence type="ECO:0000256" key="2">
    <source>
        <dbReference type="ARBA" id="ARBA00022679"/>
    </source>
</evidence>
<keyword evidence="4 9" id="KW-0547">Nucleotide-binding</keyword>
<dbReference type="EMBL" id="CADCVS010000220">
    <property type="protein sequence ID" value="CAA9495500.1"/>
    <property type="molecule type" value="Genomic_DNA"/>
</dbReference>
<feature type="domain" description="PurM-like C-terminal" evidence="11">
    <location>
        <begin position="166"/>
        <end position="316"/>
    </location>
</feature>
<dbReference type="EC" id="2.7.9.3" evidence="9"/>
<feature type="binding site" description="in other chain" evidence="9">
    <location>
        <begin position="45"/>
        <end position="47"/>
    </location>
    <ligand>
        <name>ATP</name>
        <dbReference type="ChEBI" id="CHEBI:30616"/>
        <note>ligand shared between dimeric partners</note>
    </ligand>
</feature>
<dbReference type="PIRSF" id="PIRSF036407">
    <property type="entry name" value="Selenphspht_syn"/>
    <property type="match status" value="1"/>
</dbReference>